<comment type="caution">
    <text evidence="1">The sequence shown here is derived from an EMBL/GenBank/DDBJ whole genome shotgun (WGS) entry which is preliminary data.</text>
</comment>
<reference evidence="1" key="1">
    <citation type="submission" date="2020-01" db="EMBL/GenBank/DDBJ databases">
        <authorList>
            <consortium name="DOE Joint Genome Institute"/>
            <person name="Haridas S."/>
            <person name="Albert R."/>
            <person name="Binder M."/>
            <person name="Bloem J."/>
            <person name="Labutti K."/>
            <person name="Salamov A."/>
            <person name="Andreopoulos B."/>
            <person name="Baker S.E."/>
            <person name="Barry K."/>
            <person name="Bills G."/>
            <person name="Bluhm B.H."/>
            <person name="Cannon C."/>
            <person name="Castanera R."/>
            <person name="Culley D.E."/>
            <person name="Daum C."/>
            <person name="Ezra D."/>
            <person name="Gonzalez J.B."/>
            <person name="Henrissat B."/>
            <person name="Kuo A."/>
            <person name="Liang C."/>
            <person name="Lipzen A."/>
            <person name="Lutzoni F."/>
            <person name="Magnuson J."/>
            <person name="Mondo S."/>
            <person name="Nolan M."/>
            <person name="Ohm R."/>
            <person name="Pangilinan J."/>
            <person name="Park H.-J."/>
            <person name="Ramirez L."/>
            <person name="Alfaro M."/>
            <person name="Sun H."/>
            <person name="Tritt A."/>
            <person name="Yoshinaga Y."/>
            <person name="Zwiers L.-H."/>
            <person name="Turgeon B.G."/>
            <person name="Goodwin S.B."/>
            <person name="Spatafora J.W."/>
            <person name="Crous P.W."/>
            <person name="Grigoriev I.V."/>
        </authorList>
    </citation>
    <scope>NUCLEOTIDE SEQUENCE</scope>
    <source>
        <strain evidence="1">CBS 394.84</strain>
    </source>
</reference>
<sequence>MSKRAAKGFESLVAPPAKKQTTLPFGAVTHNATAKEAPVIESLVAPRAKQQTTLPFGAVTHDATAKEAPMIESLVAPRAKQQTTLTFGAVTHDATAKEAPVIESLVAPLAKKQTTLPFGAVTNNATAKAAPMIESGCRFLDEGYLKALKARHGSEDRYRDFFRMNSLEGISRTLRRHFSSGLLEVLRGRKEFDLEALCAIGNDPHYGGPGWYMNIIIDENDPDWFAAYVGQSKYIRKRIRQHTVNYLFDDTLHYFSWRQPGKKSVFVHLGRVPGNLENIDMILNIGEQLLSIIFQTLPEKTLPEYLPVGVQIQLPHRGLNVARPMQQGHKDAVQETRVLLASSNALTLSYAEGIKSRKTDMLDKARQQQVEEEQVRQMATKRGHSKKAHLFREADALLGDLTSVMRWCRICRTTQSLDPAPIYEVSTGRYIARKAPCDTCVETAPGRIARSKNGRKTTYHIPVNPAFPHIRQEDIS</sequence>
<gene>
    <name evidence="1" type="ORF">K460DRAFT_396974</name>
</gene>
<evidence type="ECO:0000313" key="2">
    <source>
        <dbReference type="Proteomes" id="UP000800039"/>
    </source>
</evidence>
<dbReference type="AlphaFoldDB" id="A0A9P4GEI1"/>
<dbReference type="EMBL" id="ML976617">
    <property type="protein sequence ID" value="KAF1843745.1"/>
    <property type="molecule type" value="Genomic_DNA"/>
</dbReference>
<dbReference type="OrthoDB" id="3864156at2759"/>
<protein>
    <submittedName>
        <fullName evidence="1">Uncharacterized protein</fullName>
    </submittedName>
</protein>
<evidence type="ECO:0000313" key="1">
    <source>
        <dbReference type="EMBL" id="KAF1843745.1"/>
    </source>
</evidence>
<accession>A0A9P4GEI1</accession>
<proteinExistence type="predicted"/>
<dbReference type="RefSeq" id="XP_040786308.1">
    <property type="nucleotide sequence ID" value="XM_040936134.1"/>
</dbReference>
<keyword evidence="2" id="KW-1185">Reference proteome</keyword>
<dbReference type="CDD" id="cd00719">
    <property type="entry name" value="GIY-YIG_SF"/>
    <property type="match status" value="1"/>
</dbReference>
<dbReference type="Proteomes" id="UP000800039">
    <property type="component" value="Unassembled WGS sequence"/>
</dbReference>
<organism evidence="1 2">
    <name type="scientific">Cucurbitaria berberidis CBS 394.84</name>
    <dbReference type="NCBI Taxonomy" id="1168544"/>
    <lineage>
        <taxon>Eukaryota</taxon>
        <taxon>Fungi</taxon>
        <taxon>Dikarya</taxon>
        <taxon>Ascomycota</taxon>
        <taxon>Pezizomycotina</taxon>
        <taxon>Dothideomycetes</taxon>
        <taxon>Pleosporomycetidae</taxon>
        <taxon>Pleosporales</taxon>
        <taxon>Pleosporineae</taxon>
        <taxon>Cucurbitariaceae</taxon>
        <taxon>Cucurbitaria</taxon>
    </lineage>
</organism>
<name>A0A9P4GEI1_9PLEO</name>
<dbReference type="GeneID" id="63853385"/>